<proteinExistence type="predicted"/>
<evidence type="ECO:0000313" key="1">
    <source>
        <dbReference type="EMBL" id="MFD2661669.1"/>
    </source>
</evidence>
<dbReference type="RefSeq" id="WP_379274820.1">
    <property type="nucleotide sequence ID" value="NZ_JBHUGT010000012.1"/>
</dbReference>
<accession>A0ABW5QZ51</accession>
<dbReference type="Proteomes" id="UP001597493">
    <property type="component" value="Unassembled WGS sequence"/>
</dbReference>
<organism evidence="1 2">
    <name type="scientific">Paenibacillus thailandensis</name>
    <dbReference type="NCBI Taxonomy" id="393250"/>
    <lineage>
        <taxon>Bacteria</taxon>
        <taxon>Bacillati</taxon>
        <taxon>Bacillota</taxon>
        <taxon>Bacilli</taxon>
        <taxon>Bacillales</taxon>
        <taxon>Paenibacillaceae</taxon>
        <taxon>Paenibacillus</taxon>
    </lineage>
</organism>
<reference evidence="2" key="1">
    <citation type="journal article" date="2019" name="Int. J. Syst. Evol. Microbiol.">
        <title>The Global Catalogue of Microorganisms (GCM) 10K type strain sequencing project: providing services to taxonomists for standard genome sequencing and annotation.</title>
        <authorList>
            <consortium name="The Broad Institute Genomics Platform"/>
            <consortium name="The Broad Institute Genome Sequencing Center for Infectious Disease"/>
            <person name="Wu L."/>
            <person name="Ma J."/>
        </authorList>
    </citation>
    <scope>NUCLEOTIDE SEQUENCE [LARGE SCALE GENOMIC DNA]</scope>
    <source>
        <strain evidence="2">TISTR 1827</strain>
    </source>
</reference>
<evidence type="ECO:0000313" key="2">
    <source>
        <dbReference type="Proteomes" id="UP001597493"/>
    </source>
</evidence>
<sequence length="67" mass="7271">MDQVEIRATFDRPQAAREALCKLQALRVTDIAEMPEHGLLTATVGAEVADRALHVIRQVGGNTDSLT</sequence>
<name>A0ABW5QZ51_9BACL</name>
<gene>
    <name evidence="1" type="ORF">ACFSW5_15555</name>
</gene>
<protein>
    <submittedName>
        <fullName evidence="1">Uncharacterized protein</fullName>
    </submittedName>
</protein>
<comment type="caution">
    <text evidence="1">The sequence shown here is derived from an EMBL/GenBank/DDBJ whole genome shotgun (WGS) entry which is preliminary data.</text>
</comment>
<dbReference type="EMBL" id="JBHUMY010000016">
    <property type="protein sequence ID" value="MFD2661669.1"/>
    <property type="molecule type" value="Genomic_DNA"/>
</dbReference>
<keyword evidence="2" id="KW-1185">Reference proteome</keyword>